<dbReference type="EMBL" id="LSRX01000496">
    <property type="protein sequence ID" value="OLP95650.1"/>
    <property type="molecule type" value="Genomic_DNA"/>
</dbReference>
<proteinExistence type="predicted"/>
<name>A0A1Q9DKI1_SYMMI</name>
<dbReference type="Proteomes" id="UP000186817">
    <property type="component" value="Unassembled WGS sequence"/>
</dbReference>
<protein>
    <submittedName>
        <fullName evidence="1">Uncharacterized protein</fullName>
    </submittedName>
</protein>
<evidence type="ECO:0000313" key="2">
    <source>
        <dbReference type="Proteomes" id="UP000186817"/>
    </source>
</evidence>
<comment type="caution">
    <text evidence="1">The sequence shown here is derived from an EMBL/GenBank/DDBJ whole genome shotgun (WGS) entry which is preliminary data.</text>
</comment>
<dbReference type="OrthoDB" id="411193at2759"/>
<accession>A0A1Q9DKI1</accession>
<dbReference type="AlphaFoldDB" id="A0A1Q9DKI1"/>
<sequence length="409" mass="45322">MPAKRGQSLCSTGLKAQPADATSGQLIEPGRVTLWIAPGEEEGRTAARHRGDTSSDGRTFLDLPKQLSLGDIRLDEESFHLDWVETPQEEVVCACYAFLGKIGVRGIRAQRVQIAKSYPHDDRLWPEVDDIIEALNQACKQRELKVAAELRYRSAPSPGGLRLRLQRKCGTQRASLPMSHPSTEGHWARFGLTLILNDDLGADVTEDRLGARGWQIQLSAVWEFAHTVRAQIDLDMDAGTLHAKYSQHKMKLELQMPCELDCVIQHIAASLSFQRIHSVLYISCAECGKAHDETKSKSSLHIERTSKRWVGQSMSLSPRPARPSLSAEILARDKEGFPRKSSVTFGEVVSTFSKYGSVASRRHGGIYISKSLKIPNRFSTISEVGGISNRHEQLAAWNHEQQGPVSGIA</sequence>
<gene>
    <name evidence="1" type="ORF">AK812_SmicGene22213</name>
</gene>
<keyword evidence="2" id="KW-1185">Reference proteome</keyword>
<evidence type="ECO:0000313" key="1">
    <source>
        <dbReference type="EMBL" id="OLP95650.1"/>
    </source>
</evidence>
<organism evidence="1 2">
    <name type="scientific">Symbiodinium microadriaticum</name>
    <name type="common">Dinoflagellate</name>
    <name type="synonym">Zooxanthella microadriatica</name>
    <dbReference type="NCBI Taxonomy" id="2951"/>
    <lineage>
        <taxon>Eukaryota</taxon>
        <taxon>Sar</taxon>
        <taxon>Alveolata</taxon>
        <taxon>Dinophyceae</taxon>
        <taxon>Suessiales</taxon>
        <taxon>Symbiodiniaceae</taxon>
        <taxon>Symbiodinium</taxon>
    </lineage>
</organism>
<reference evidence="1 2" key="1">
    <citation type="submission" date="2016-02" db="EMBL/GenBank/DDBJ databases">
        <title>Genome analysis of coral dinoflagellate symbionts highlights evolutionary adaptations to a symbiotic lifestyle.</title>
        <authorList>
            <person name="Aranda M."/>
            <person name="Li Y."/>
            <person name="Liew Y.J."/>
            <person name="Baumgarten S."/>
            <person name="Simakov O."/>
            <person name="Wilson M."/>
            <person name="Piel J."/>
            <person name="Ashoor H."/>
            <person name="Bougouffa S."/>
            <person name="Bajic V.B."/>
            <person name="Ryu T."/>
            <person name="Ravasi T."/>
            <person name="Bayer T."/>
            <person name="Micklem G."/>
            <person name="Kim H."/>
            <person name="Bhak J."/>
            <person name="Lajeunesse T.C."/>
            <person name="Voolstra C.R."/>
        </authorList>
    </citation>
    <scope>NUCLEOTIDE SEQUENCE [LARGE SCALE GENOMIC DNA]</scope>
    <source>
        <strain evidence="1 2">CCMP2467</strain>
    </source>
</reference>